<dbReference type="PANTHER" id="PTHR36017:SF1">
    <property type="entry name" value="EMBRYO DEFECTIVE 1381"/>
    <property type="match status" value="1"/>
</dbReference>
<dbReference type="EMBL" id="CAADRP010001763">
    <property type="protein sequence ID" value="VFU51495.1"/>
    <property type="molecule type" value="Genomic_DNA"/>
</dbReference>
<proteinExistence type="predicted"/>
<name>A0A6N2MF44_SALVM</name>
<dbReference type="AlphaFoldDB" id="A0A6N2MF44"/>
<protein>
    <submittedName>
        <fullName evidence="1">Uncharacterized protein</fullName>
    </submittedName>
</protein>
<accession>A0A6N2MF44</accession>
<dbReference type="PANTHER" id="PTHR36017">
    <property type="entry name" value="EMBRYO DEFECTIVE 1381"/>
    <property type="match status" value="1"/>
</dbReference>
<gene>
    <name evidence="1" type="ORF">SVIM_LOCUS348339</name>
</gene>
<sequence length="319" mass="36865">MGSLIWFQVRFFETGHFLRYLLDQIPKRLMRFLSWKRKGIVVYRGGFSKLVINYIEVLKNAILVDDSMVSGSMYHDNLTWRITAFSANVRCLPVMLVTSDSYAQMHAQMHHVHVSGSSNLLARVLKDKDSTFEDIVDAYLQYLQARFVMTSVHVLFLFSHAILQKEIKKTKLTVQNATQKRRQYESCSGLWFRIKSILYVVRRRKHGSTIYFFHYEFNFVKMLNIKEKAITCFDLDNGCDIDFESDSSKRNVIICCLYEVVQMTLNSLLDDLIIGLEALGLLANMNWERKEARKILLLGCSGATLLALTGVEESIIQAL</sequence>
<evidence type="ECO:0000313" key="1">
    <source>
        <dbReference type="EMBL" id="VFU51495.1"/>
    </source>
</evidence>
<organism evidence="1">
    <name type="scientific">Salix viminalis</name>
    <name type="common">Common osier</name>
    <name type="synonym">Basket willow</name>
    <dbReference type="NCBI Taxonomy" id="40686"/>
    <lineage>
        <taxon>Eukaryota</taxon>
        <taxon>Viridiplantae</taxon>
        <taxon>Streptophyta</taxon>
        <taxon>Embryophyta</taxon>
        <taxon>Tracheophyta</taxon>
        <taxon>Spermatophyta</taxon>
        <taxon>Magnoliopsida</taxon>
        <taxon>eudicotyledons</taxon>
        <taxon>Gunneridae</taxon>
        <taxon>Pentapetalae</taxon>
        <taxon>rosids</taxon>
        <taxon>fabids</taxon>
        <taxon>Malpighiales</taxon>
        <taxon>Salicaceae</taxon>
        <taxon>Saliceae</taxon>
        <taxon>Salix</taxon>
    </lineage>
</organism>
<reference evidence="1" key="1">
    <citation type="submission" date="2019-03" db="EMBL/GenBank/DDBJ databases">
        <authorList>
            <person name="Mank J."/>
            <person name="Almeida P."/>
        </authorList>
    </citation>
    <scope>NUCLEOTIDE SEQUENCE</scope>
    <source>
        <strain evidence="1">78183</strain>
    </source>
</reference>